<dbReference type="GO" id="GO:0000049">
    <property type="term" value="F:tRNA binding"/>
    <property type="evidence" value="ECO:0007669"/>
    <property type="project" value="InterPro"/>
</dbReference>
<comment type="catalytic activity">
    <reaction evidence="11">
        <text>tRNA(Ile) + L-isoleucine + ATP = L-isoleucyl-tRNA(Ile) + AMP + diphosphate</text>
        <dbReference type="Rhea" id="RHEA:11060"/>
        <dbReference type="Rhea" id="RHEA-COMP:9666"/>
        <dbReference type="Rhea" id="RHEA-COMP:9695"/>
        <dbReference type="ChEBI" id="CHEBI:30616"/>
        <dbReference type="ChEBI" id="CHEBI:33019"/>
        <dbReference type="ChEBI" id="CHEBI:58045"/>
        <dbReference type="ChEBI" id="CHEBI:78442"/>
        <dbReference type="ChEBI" id="CHEBI:78528"/>
        <dbReference type="ChEBI" id="CHEBI:456215"/>
        <dbReference type="EC" id="6.1.1.5"/>
    </reaction>
</comment>
<evidence type="ECO:0000256" key="9">
    <source>
        <dbReference type="ARBA" id="ARBA00023146"/>
    </source>
</evidence>
<dbReference type="InterPro" id="IPR002301">
    <property type="entry name" value="Ile-tRNA-ligase"/>
</dbReference>
<dbReference type="PRINTS" id="PR00984">
    <property type="entry name" value="TRNASYNTHILE"/>
</dbReference>
<evidence type="ECO:0000256" key="13">
    <source>
        <dbReference type="RuleBase" id="RU363035"/>
    </source>
</evidence>
<feature type="domain" description="Zinc finger FPG/IleRS-type" evidence="15">
    <location>
        <begin position="860"/>
        <end position="887"/>
    </location>
</feature>
<dbReference type="Pfam" id="PF08264">
    <property type="entry name" value="Anticodon_1"/>
    <property type="match status" value="1"/>
</dbReference>
<dbReference type="InterPro" id="IPR001412">
    <property type="entry name" value="aa-tRNA-synth_I_CS"/>
</dbReference>
<evidence type="ECO:0000256" key="5">
    <source>
        <dbReference type="ARBA" id="ARBA00022598"/>
    </source>
</evidence>
<comment type="function">
    <text evidence="10">Catalyzes the attachment of isoleucine to tRNA(Ile). As IleRS can inadvertently accommodate and process structurally similar amino acids such as valine, to avoid such errors it has two additional distinct tRNA(Ile)-dependent editing activities. One activity is designated as 'pretransfer' editing and involves the hydrolysis of activated Val-AMP. The other activity is designated 'posttransfer' editing and involves deacylation of mischarged Val-tRNA(Ile).</text>
</comment>
<keyword evidence="6 13" id="KW-0547">Nucleotide-binding</keyword>
<dbReference type="Gene3D" id="3.40.50.620">
    <property type="entry name" value="HUPs"/>
    <property type="match status" value="2"/>
</dbReference>
<dbReference type="SUPFAM" id="SSF50677">
    <property type="entry name" value="ValRS/IleRS/LeuRS editing domain"/>
    <property type="match status" value="1"/>
</dbReference>
<dbReference type="InterPro" id="IPR033708">
    <property type="entry name" value="Anticodon_Ile_BEm"/>
</dbReference>
<name>A0A9E2NWB4_9BACT</name>
<evidence type="ECO:0000256" key="12">
    <source>
        <dbReference type="NCBIfam" id="TIGR00392"/>
    </source>
</evidence>
<evidence type="ECO:0000256" key="2">
    <source>
        <dbReference type="ARBA" id="ARBA00013165"/>
    </source>
</evidence>
<reference evidence="17" key="1">
    <citation type="journal article" date="2021" name="PeerJ">
        <title>Extensive microbial diversity within the chicken gut microbiome revealed by metagenomics and culture.</title>
        <authorList>
            <person name="Gilroy R."/>
            <person name="Ravi A."/>
            <person name="Getino M."/>
            <person name="Pursley I."/>
            <person name="Horton D.L."/>
            <person name="Alikhan N.F."/>
            <person name="Baker D."/>
            <person name="Gharbi K."/>
            <person name="Hall N."/>
            <person name="Watson M."/>
            <person name="Adriaenssens E.M."/>
            <person name="Foster-Nyarko E."/>
            <person name="Jarju S."/>
            <person name="Secka A."/>
            <person name="Antonio M."/>
            <person name="Oren A."/>
            <person name="Chaudhuri R.R."/>
            <person name="La Ragione R."/>
            <person name="Hildebrand F."/>
            <person name="Pallen M.J."/>
        </authorList>
    </citation>
    <scope>NUCLEOTIDE SEQUENCE</scope>
    <source>
        <strain evidence="17">A5-1222</strain>
    </source>
</reference>
<evidence type="ECO:0000256" key="11">
    <source>
        <dbReference type="ARBA" id="ARBA00048359"/>
    </source>
</evidence>
<comment type="caution">
    <text evidence="17">The sequence shown here is derived from an EMBL/GenBank/DDBJ whole genome shotgun (WGS) entry which is preliminary data.</text>
</comment>
<dbReference type="PROSITE" id="PS00178">
    <property type="entry name" value="AA_TRNA_LIGASE_I"/>
    <property type="match status" value="1"/>
</dbReference>
<dbReference type="HAMAP" id="MF_02002">
    <property type="entry name" value="Ile_tRNA_synth_type1"/>
    <property type="match status" value="1"/>
</dbReference>
<reference evidence="17" key="2">
    <citation type="submission" date="2021-04" db="EMBL/GenBank/DDBJ databases">
        <authorList>
            <person name="Gilroy R."/>
        </authorList>
    </citation>
    <scope>NUCLEOTIDE SEQUENCE</scope>
    <source>
        <strain evidence="17">A5-1222</strain>
    </source>
</reference>
<dbReference type="EC" id="6.1.1.5" evidence="2 12"/>
<evidence type="ECO:0000256" key="1">
    <source>
        <dbReference type="ARBA" id="ARBA00006887"/>
    </source>
</evidence>
<feature type="domain" description="Aminoacyl-tRNA synthetase class Ia" evidence="14">
    <location>
        <begin position="24"/>
        <end position="625"/>
    </location>
</feature>
<keyword evidence="4" id="KW-0963">Cytoplasm</keyword>
<dbReference type="Pfam" id="PF00133">
    <property type="entry name" value="tRNA-synt_1"/>
    <property type="match status" value="1"/>
</dbReference>
<dbReference type="Gene3D" id="1.10.10.830">
    <property type="entry name" value="Ile-tRNA synthetase CP2 domain-like"/>
    <property type="match status" value="1"/>
</dbReference>
<evidence type="ECO:0000256" key="3">
    <source>
        <dbReference type="ARBA" id="ARBA00022009"/>
    </source>
</evidence>
<keyword evidence="8 13" id="KW-0648">Protein biosynthesis</keyword>
<dbReference type="GO" id="GO:0004822">
    <property type="term" value="F:isoleucine-tRNA ligase activity"/>
    <property type="evidence" value="ECO:0007669"/>
    <property type="project" value="UniProtKB-UniRule"/>
</dbReference>
<dbReference type="SUPFAM" id="SSF47323">
    <property type="entry name" value="Anticodon-binding domain of a subclass of class I aminoacyl-tRNA synthetases"/>
    <property type="match status" value="1"/>
</dbReference>
<dbReference type="InterPro" id="IPR023585">
    <property type="entry name" value="Ile-tRNA-ligase_type1"/>
</dbReference>
<dbReference type="GO" id="GO:0006428">
    <property type="term" value="P:isoleucyl-tRNA aminoacylation"/>
    <property type="evidence" value="ECO:0007669"/>
    <property type="project" value="UniProtKB-UniRule"/>
</dbReference>
<keyword evidence="5 13" id="KW-0436">Ligase</keyword>
<evidence type="ECO:0000313" key="18">
    <source>
        <dbReference type="Proteomes" id="UP000824247"/>
    </source>
</evidence>
<dbReference type="GO" id="GO:0002161">
    <property type="term" value="F:aminoacyl-tRNA deacylase activity"/>
    <property type="evidence" value="ECO:0007669"/>
    <property type="project" value="InterPro"/>
</dbReference>
<dbReference type="FunFam" id="3.40.50.620:FF:000152">
    <property type="entry name" value="Isoleucine--tRNA ligase"/>
    <property type="match status" value="1"/>
</dbReference>
<evidence type="ECO:0000313" key="17">
    <source>
        <dbReference type="EMBL" id="MBU3831078.1"/>
    </source>
</evidence>
<keyword evidence="7 13" id="KW-0067">ATP-binding</keyword>
<evidence type="ECO:0000259" key="15">
    <source>
        <dbReference type="Pfam" id="PF06827"/>
    </source>
</evidence>
<gene>
    <name evidence="17" type="primary">ileS</name>
    <name evidence="17" type="ORF">H9897_02895</name>
</gene>
<protein>
    <recommendedName>
        <fullName evidence="3 12">Isoleucine--tRNA ligase</fullName>
        <ecNumber evidence="2 12">6.1.1.5</ecNumber>
    </recommendedName>
</protein>
<evidence type="ECO:0000256" key="7">
    <source>
        <dbReference type="ARBA" id="ARBA00022840"/>
    </source>
</evidence>
<evidence type="ECO:0000256" key="8">
    <source>
        <dbReference type="ARBA" id="ARBA00022917"/>
    </source>
</evidence>
<feature type="domain" description="Methionyl/Valyl/Leucyl/Isoleucyl-tRNA synthetase anticodon-binding" evidence="16">
    <location>
        <begin position="670"/>
        <end position="821"/>
    </location>
</feature>
<dbReference type="NCBIfam" id="TIGR00392">
    <property type="entry name" value="ileS"/>
    <property type="match status" value="1"/>
</dbReference>
<evidence type="ECO:0000259" key="14">
    <source>
        <dbReference type="Pfam" id="PF00133"/>
    </source>
</evidence>
<dbReference type="AlphaFoldDB" id="A0A9E2NWB4"/>
<dbReference type="CDD" id="cd07960">
    <property type="entry name" value="Anticodon_Ia_Ile_BEm"/>
    <property type="match status" value="1"/>
</dbReference>
<sequence>KDTLFIPKTTFDMKANLNIKEPKIQAEWIENKIYQKLLEKNKNKPLFFLHDGPPYANGNIHVGHALNKTLKDIIVRYKNFSGFLSPFIPGWDAHGLPIEIAMLKKDKNAKEMSVVDFRNKCKEYALEQISIQTEQFKRIGLLTDFQKTYYTLSHDFEIQQLKLFLEMVKQNLIIRDLKPVFWSWSSQSALAEAEIEYAEVESDSVLISFLAEENSFLPKNTYFVIWTTTPWTIPCNLAIAIKPNAKYVVIKYQDKNFVVAEELLENFANKINAKMDDFQIISKHNGVELENLKYYHPLSNKLFPIILADYVSLDDGTGLVHNAPGLGSDDYLACKKYNISPYAPIDKFGKYTSDVEIDELNGVFYLDANNYVIEQLKNKNLLLFHQKIKHSDAHDWRTKKPIIRRATSQWFVDLKPIQQKIIDSLNNDVKSKNPKAINRMIDMISKRVEWCISRQRTWGVPIPMIFDENEQPIYDVELIENIINILDKNGTNVWFEWPVEKFLTPKYQNSKKYYKEKDIMDVWFDSGATHMMFKLWGFNYPADLYFEGSDQYRGWFNSSLITGVIYNNHAPYKELLQHGYTLDQNGFKMSKSIGNVINPLDVFNKYGADVFRLFVASCEYWEDQRFGEVIINQVSEIYRRIRNTIFKYSLSMLENFEPSNDLCNELEIEDKYVLTKLHHLLVNINNWYNEYNFSNIVKAINEFTLEISSWYFDIIKDSMYCDNLENFRRKQIQTVIYYILKNILIALAPIIPHTAEEVYSYTNFKKFDSIHLEDWIQLTPFVENINMEEFDKFFKFKNEVYRKIEEARENKTIKKSNEAMVFVNNNPTHFRLDQLKKWLNVADAIIDNDISDIQIKQTEFKKCERCWNYYNDSSMHDDEICNRCYKVINK</sequence>
<dbReference type="InterPro" id="IPR010663">
    <property type="entry name" value="Znf_FPG/IleRS"/>
</dbReference>
<evidence type="ECO:0000256" key="4">
    <source>
        <dbReference type="ARBA" id="ARBA00022490"/>
    </source>
</evidence>
<evidence type="ECO:0000256" key="10">
    <source>
        <dbReference type="ARBA" id="ARBA00025217"/>
    </source>
</evidence>
<organism evidence="17 18">
    <name type="scientific">Candidatus Ureaplasma intestinipullorum</name>
    <dbReference type="NCBI Taxonomy" id="2838770"/>
    <lineage>
        <taxon>Bacteria</taxon>
        <taxon>Bacillati</taxon>
        <taxon>Mycoplasmatota</taxon>
        <taxon>Mycoplasmoidales</taxon>
        <taxon>Mycoplasmoidaceae</taxon>
        <taxon>Ureaplasma</taxon>
    </lineage>
</organism>
<dbReference type="InterPro" id="IPR009080">
    <property type="entry name" value="tRNAsynth_Ia_anticodon-bd"/>
</dbReference>
<dbReference type="SUPFAM" id="SSF52374">
    <property type="entry name" value="Nucleotidylyl transferase"/>
    <property type="match status" value="1"/>
</dbReference>
<dbReference type="InterPro" id="IPR002300">
    <property type="entry name" value="aa-tRNA-synth_Ia"/>
</dbReference>
<dbReference type="Proteomes" id="UP000824247">
    <property type="component" value="Unassembled WGS sequence"/>
</dbReference>
<evidence type="ECO:0000259" key="16">
    <source>
        <dbReference type="Pfam" id="PF08264"/>
    </source>
</evidence>
<dbReference type="Gene3D" id="1.10.730.20">
    <property type="match status" value="1"/>
</dbReference>
<dbReference type="PANTHER" id="PTHR42765">
    <property type="entry name" value="SOLEUCYL-TRNA SYNTHETASE"/>
    <property type="match status" value="1"/>
</dbReference>
<feature type="non-terminal residue" evidence="17">
    <location>
        <position position="1"/>
    </location>
</feature>
<dbReference type="InterPro" id="IPR014729">
    <property type="entry name" value="Rossmann-like_a/b/a_fold"/>
</dbReference>
<dbReference type="Pfam" id="PF06827">
    <property type="entry name" value="zf-FPG_IleRS"/>
    <property type="match status" value="1"/>
</dbReference>
<proteinExistence type="inferred from homology"/>
<accession>A0A9E2NWB4</accession>
<dbReference type="GO" id="GO:0005829">
    <property type="term" value="C:cytosol"/>
    <property type="evidence" value="ECO:0007669"/>
    <property type="project" value="TreeGrafter"/>
</dbReference>
<dbReference type="EMBL" id="JAHLFM010000045">
    <property type="protein sequence ID" value="MBU3831078.1"/>
    <property type="molecule type" value="Genomic_DNA"/>
</dbReference>
<dbReference type="InterPro" id="IPR009008">
    <property type="entry name" value="Val/Leu/Ile-tRNA-synth_edit"/>
</dbReference>
<keyword evidence="9 13" id="KW-0030">Aminoacyl-tRNA synthetase</keyword>
<dbReference type="InterPro" id="IPR013155">
    <property type="entry name" value="M/V/L/I-tRNA-synth_anticd-bd"/>
</dbReference>
<dbReference type="GO" id="GO:0005524">
    <property type="term" value="F:ATP binding"/>
    <property type="evidence" value="ECO:0007669"/>
    <property type="project" value="UniProtKB-KW"/>
</dbReference>
<comment type="similarity">
    <text evidence="1">Belongs to the class-I aminoacyl-tRNA synthetase family. IleS type 1 subfamily.</text>
</comment>
<evidence type="ECO:0000256" key="6">
    <source>
        <dbReference type="ARBA" id="ARBA00022741"/>
    </source>
</evidence>
<dbReference type="PANTHER" id="PTHR42765:SF1">
    <property type="entry name" value="ISOLEUCINE--TRNA LIGASE, MITOCHONDRIAL"/>
    <property type="match status" value="1"/>
</dbReference>
<dbReference type="InterPro" id="IPR050081">
    <property type="entry name" value="Ile-tRNA_ligase"/>
</dbReference>